<accession>A0A1X0QIS0</accession>
<evidence type="ECO:0000313" key="6">
    <source>
        <dbReference type="Proteomes" id="UP000192501"/>
    </source>
</evidence>
<dbReference type="InterPro" id="IPR001296">
    <property type="entry name" value="Glyco_trans_1"/>
</dbReference>
<evidence type="ECO:0000259" key="3">
    <source>
        <dbReference type="Pfam" id="PF00534"/>
    </source>
</evidence>
<dbReference type="GO" id="GO:0016020">
    <property type="term" value="C:membrane"/>
    <property type="evidence" value="ECO:0007669"/>
    <property type="project" value="GOC"/>
</dbReference>
<dbReference type="PANTHER" id="PTHR45871:SF1">
    <property type="entry name" value="PHOSPHATIDYLINOSITOL N-ACETYLGLUCOSAMINYLTRANSFERASE SUBUNIT A"/>
    <property type="match status" value="1"/>
</dbReference>
<dbReference type="EMBL" id="LTAI01000135">
    <property type="protein sequence ID" value="ORD99667.1"/>
    <property type="molecule type" value="Genomic_DNA"/>
</dbReference>
<reference evidence="5 6" key="1">
    <citation type="journal article" date="2017" name="Environ. Microbiol.">
        <title>Decay of the glycolytic pathway and adaptation to intranuclear parasitism within Enterocytozoonidae microsporidia.</title>
        <authorList>
            <person name="Wiredu Boakye D."/>
            <person name="Jaroenlak P."/>
            <person name="Prachumwat A."/>
            <person name="Williams T.A."/>
            <person name="Bateman K.S."/>
            <person name="Itsathitphaisarn O."/>
            <person name="Sritunyalucksana K."/>
            <person name="Paszkiewicz K.H."/>
            <person name="Moore K.A."/>
            <person name="Stentiford G.D."/>
            <person name="Williams B.A."/>
        </authorList>
    </citation>
    <scope>NUCLEOTIDE SEQUENCE [LARGE SCALE GENOMIC DNA]</scope>
    <source>
        <strain evidence="6">canceri</strain>
    </source>
</reference>
<dbReference type="GO" id="GO:0017176">
    <property type="term" value="F:phosphatidylinositol N-acetylglucosaminyltransferase activity"/>
    <property type="evidence" value="ECO:0007669"/>
    <property type="project" value="EnsemblFungi"/>
</dbReference>
<dbReference type="VEuPathDB" id="MicrosporidiaDB:HERIO_813"/>
<keyword evidence="2" id="KW-0328">Glycosyltransferase</keyword>
<sequence length="400" mass="45978">MNIAFISDHFYPGIGEVESHLLSLANEFVKLGHNVIVITRKYNSIYNGCIKMNGFLVYYLDLPIMINDVTWPMLFSGYLFYSKIFTKHKIELVHGQQSTSTMCIEGIFHANNMGIKTVLTDHSILEFDKPEILLLSFVSRIVFYSLDRIICVSKPGMENTQIRLKKEIDKFNIISNGIDFRIFYPHSLKGNIKSKFIDQNDKMIKILVCTRFKFRKGIDLLIKAIPLICANKNIKIDILGDGLLKQDLIQVIEDYELNDHVKLLGSIPFEKVPDYMKRSDILLNTSLTECFCMVILEGLVSGCKIVTTNVGGVDDFKKFKNVFFALPDPKDIADQIFKVSKIDVTDNYDVIIKEYDWKKIALKTIEVYKSIEASNKKFISAINKKLLLLLIIFMIFFNKI</sequence>
<dbReference type="Pfam" id="PF00534">
    <property type="entry name" value="Glycos_transf_1"/>
    <property type="match status" value="1"/>
</dbReference>
<feature type="domain" description="Glycosyl transferase family 1" evidence="3">
    <location>
        <begin position="197"/>
        <end position="341"/>
    </location>
</feature>
<evidence type="ECO:0000313" key="5">
    <source>
        <dbReference type="EMBL" id="ORD99667.1"/>
    </source>
</evidence>
<feature type="domain" description="PIGA GPI anchor biosynthesis" evidence="4">
    <location>
        <begin position="53"/>
        <end position="128"/>
    </location>
</feature>
<dbReference type="VEuPathDB" id="MicrosporidiaDB:HERIO_814"/>
<dbReference type="SUPFAM" id="SSF53756">
    <property type="entry name" value="UDP-Glycosyltransferase/glycogen phosphorylase"/>
    <property type="match status" value="1"/>
</dbReference>
<dbReference type="AlphaFoldDB" id="A0A1X0QIS0"/>
<dbReference type="PANTHER" id="PTHR45871">
    <property type="entry name" value="N-ACETYLGLUCOSAMINYL-PHOSPHATIDYLINOSITOL BIOSYNTHETIC PROTEIN"/>
    <property type="match status" value="1"/>
</dbReference>
<evidence type="ECO:0000256" key="1">
    <source>
        <dbReference type="ARBA" id="ARBA00003265"/>
    </source>
</evidence>
<organism evidence="5 6">
    <name type="scientific">Hepatospora eriocheir</name>
    <dbReference type="NCBI Taxonomy" id="1081669"/>
    <lineage>
        <taxon>Eukaryota</taxon>
        <taxon>Fungi</taxon>
        <taxon>Fungi incertae sedis</taxon>
        <taxon>Microsporidia</taxon>
        <taxon>Hepatosporidae</taxon>
        <taxon>Hepatospora</taxon>
    </lineage>
</organism>
<protein>
    <submittedName>
        <fullName evidence="5">GPI3</fullName>
    </submittedName>
</protein>
<dbReference type="Pfam" id="PF08288">
    <property type="entry name" value="PIGA"/>
    <property type="match status" value="1"/>
</dbReference>
<keyword evidence="2" id="KW-0808">Transferase</keyword>
<gene>
    <name evidence="5" type="primary">GPI3</name>
    <name evidence="5" type="ORF">A0H76_418</name>
</gene>
<dbReference type="Gene3D" id="3.40.50.2000">
    <property type="entry name" value="Glycogen Phosphorylase B"/>
    <property type="match status" value="2"/>
</dbReference>
<evidence type="ECO:0000259" key="4">
    <source>
        <dbReference type="Pfam" id="PF08288"/>
    </source>
</evidence>
<dbReference type="GO" id="GO:0005783">
    <property type="term" value="C:endoplasmic reticulum"/>
    <property type="evidence" value="ECO:0007669"/>
    <property type="project" value="EnsemblFungi"/>
</dbReference>
<comment type="caution">
    <text evidence="5">The sequence shown here is derived from an EMBL/GenBank/DDBJ whole genome shotgun (WGS) entry which is preliminary data.</text>
</comment>
<dbReference type="InterPro" id="IPR013234">
    <property type="entry name" value="PIGA_GPI_anchor_biosynthesis"/>
</dbReference>
<name>A0A1X0QIS0_9MICR</name>
<proteinExistence type="predicted"/>
<dbReference type="VEuPathDB" id="MicrosporidiaDB:A0H76_418"/>
<comment type="function">
    <text evidence="1">Catalytic subunit in the complex catalyzing the transfer of N-acetylglucosamine from UDP-N-acetylglucosamine to phosphatidylinositol, the first step of GPI biosynthesis.</text>
</comment>
<dbReference type="Proteomes" id="UP000192501">
    <property type="component" value="Unassembled WGS sequence"/>
</dbReference>
<evidence type="ECO:0000256" key="2">
    <source>
        <dbReference type="ARBA" id="ARBA00022676"/>
    </source>
</evidence>
<dbReference type="GO" id="GO:0006506">
    <property type="term" value="P:GPI anchor biosynthetic process"/>
    <property type="evidence" value="ECO:0007669"/>
    <property type="project" value="InterPro"/>
</dbReference>